<organism evidence="7 8">
    <name type="scientific">Clostridium oryzae</name>
    <dbReference type="NCBI Taxonomy" id="1450648"/>
    <lineage>
        <taxon>Bacteria</taxon>
        <taxon>Bacillati</taxon>
        <taxon>Bacillota</taxon>
        <taxon>Clostridia</taxon>
        <taxon>Eubacteriales</taxon>
        <taxon>Clostridiaceae</taxon>
        <taxon>Clostridium</taxon>
    </lineage>
</organism>
<evidence type="ECO:0000256" key="2">
    <source>
        <dbReference type="ARBA" id="ARBA00022692"/>
    </source>
</evidence>
<evidence type="ECO:0000256" key="5">
    <source>
        <dbReference type="SAM" id="Phobius"/>
    </source>
</evidence>
<dbReference type="InterPro" id="IPR013525">
    <property type="entry name" value="ABC2_TM"/>
</dbReference>
<dbReference type="EMBL" id="MZGV01000106">
    <property type="protein sequence ID" value="OPJ55720.1"/>
    <property type="molecule type" value="Genomic_DNA"/>
</dbReference>
<sequence>MKFLNMVLVNCKRYLRNRSTVVLALIMPLVCLVMVTKFIGSSRSANYDNIGIVCQNKDRYSKEIINKLRPVKVFNGKTEAINELKNYNVIAVYEFGKTFSQDIEAGRKPKVHCYKIKTGNATSTFDIDLNNSINKLLKRQILINNGIKESTKEEDSSIINIKYIIKDRFIPSGVYMAVMLIMYFLMMHSLTISKDILNLKNKKILERFLTTGNKGYSIMASIYISMLIVQSSLYSLSFILINIINKNNFGNMLIFIINVICMNMISIAVGILLSRIFNNDSTATMAGILFVIIIFAVYMGGLLNSSSNSVIFNVSKLTPFYWTMDSIEKSKLFPNVFVLILMATAYFTAGSIRYSSFAKE</sequence>
<dbReference type="GO" id="GO:0140359">
    <property type="term" value="F:ABC-type transporter activity"/>
    <property type="evidence" value="ECO:0007669"/>
    <property type="project" value="InterPro"/>
</dbReference>
<comment type="subcellular location">
    <subcellularLocation>
        <location evidence="1">Membrane</location>
        <topology evidence="1">Multi-pass membrane protein</topology>
    </subcellularLocation>
</comment>
<feature type="domain" description="ABC-2 type transporter transmembrane" evidence="6">
    <location>
        <begin position="18"/>
        <end position="350"/>
    </location>
</feature>
<evidence type="ECO:0000259" key="6">
    <source>
        <dbReference type="Pfam" id="PF12698"/>
    </source>
</evidence>
<feature type="transmembrane region" description="Helical" evidence="5">
    <location>
        <begin position="285"/>
        <end position="303"/>
    </location>
</feature>
<evidence type="ECO:0000256" key="4">
    <source>
        <dbReference type="ARBA" id="ARBA00023136"/>
    </source>
</evidence>
<protein>
    <submittedName>
        <fullName evidence="7">ABC-2 family transporter protein</fullName>
    </submittedName>
</protein>
<feature type="transmembrane region" description="Helical" evidence="5">
    <location>
        <begin position="174"/>
        <end position="197"/>
    </location>
</feature>
<dbReference type="PANTHER" id="PTHR43027">
    <property type="entry name" value="DOXORUBICIN RESISTANCE ABC TRANSPORTER PERMEASE PROTEIN DRRC-RELATED"/>
    <property type="match status" value="1"/>
</dbReference>
<dbReference type="InterPro" id="IPR052902">
    <property type="entry name" value="ABC-2_transporter"/>
</dbReference>
<reference evidence="7 8" key="1">
    <citation type="submission" date="2017-03" db="EMBL/GenBank/DDBJ databases">
        <title>Genome sequence of Clostridium oryzae DSM 28571.</title>
        <authorList>
            <person name="Poehlein A."/>
            <person name="Daniel R."/>
        </authorList>
    </citation>
    <scope>NUCLEOTIDE SEQUENCE [LARGE SCALE GENOMIC DNA]</scope>
    <source>
        <strain evidence="7 8">DSM 28571</strain>
    </source>
</reference>
<dbReference type="GO" id="GO:0016020">
    <property type="term" value="C:membrane"/>
    <property type="evidence" value="ECO:0007669"/>
    <property type="project" value="UniProtKB-SubCell"/>
</dbReference>
<gene>
    <name evidence="7" type="ORF">CLORY_43660</name>
</gene>
<evidence type="ECO:0000313" key="8">
    <source>
        <dbReference type="Proteomes" id="UP000190080"/>
    </source>
</evidence>
<keyword evidence="4 5" id="KW-0472">Membrane</keyword>
<keyword evidence="2 5" id="KW-0812">Transmembrane</keyword>
<feature type="transmembrane region" description="Helical" evidence="5">
    <location>
        <begin position="218"/>
        <end position="241"/>
    </location>
</feature>
<evidence type="ECO:0000256" key="3">
    <source>
        <dbReference type="ARBA" id="ARBA00022989"/>
    </source>
</evidence>
<feature type="transmembrane region" description="Helical" evidence="5">
    <location>
        <begin position="332"/>
        <end position="352"/>
    </location>
</feature>
<dbReference type="Gene3D" id="3.40.1710.10">
    <property type="entry name" value="abc type-2 transporter like domain"/>
    <property type="match status" value="1"/>
</dbReference>
<dbReference type="PANTHER" id="PTHR43027:SF1">
    <property type="entry name" value="DOXORUBICIN RESISTANCE ABC TRANSPORTER PERMEASE PROTEIN DRRC-RELATED"/>
    <property type="match status" value="1"/>
</dbReference>
<feature type="transmembrane region" description="Helical" evidence="5">
    <location>
        <begin position="21"/>
        <end position="40"/>
    </location>
</feature>
<dbReference type="RefSeq" id="WP_169911715.1">
    <property type="nucleotide sequence ID" value="NZ_MZGV01000106.1"/>
</dbReference>
<accession>A0A1V4I766</accession>
<name>A0A1V4I766_9CLOT</name>
<dbReference type="Proteomes" id="UP000190080">
    <property type="component" value="Unassembled WGS sequence"/>
</dbReference>
<keyword evidence="3 5" id="KW-1133">Transmembrane helix</keyword>
<evidence type="ECO:0000313" key="7">
    <source>
        <dbReference type="EMBL" id="OPJ55720.1"/>
    </source>
</evidence>
<evidence type="ECO:0000256" key="1">
    <source>
        <dbReference type="ARBA" id="ARBA00004141"/>
    </source>
</evidence>
<dbReference type="STRING" id="1450648.CLORY_43660"/>
<dbReference type="Pfam" id="PF12698">
    <property type="entry name" value="ABC2_membrane_3"/>
    <property type="match status" value="1"/>
</dbReference>
<comment type="caution">
    <text evidence="7">The sequence shown here is derived from an EMBL/GenBank/DDBJ whole genome shotgun (WGS) entry which is preliminary data.</text>
</comment>
<keyword evidence="8" id="KW-1185">Reference proteome</keyword>
<proteinExistence type="predicted"/>
<feature type="transmembrane region" description="Helical" evidence="5">
    <location>
        <begin position="253"/>
        <end position="273"/>
    </location>
</feature>
<dbReference type="AlphaFoldDB" id="A0A1V4I766"/>